<dbReference type="PANTHER" id="PTHR34814">
    <property type="entry name" value="NITROSOGUANIDINE RESISTANCE PROTEIN SNG1"/>
    <property type="match status" value="1"/>
</dbReference>
<dbReference type="EMBL" id="KZ110600">
    <property type="protein sequence ID" value="OSX60199.1"/>
    <property type="molecule type" value="Genomic_DNA"/>
</dbReference>
<feature type="transmembrane region" description="Helical" evidence="2">
    <location>
        <begin position="455"/>
        <end position="482"/>
    </location>
</feature>
<dbReference type="InterPro" id="IPR053001">
    <property type="entry name" value="MNNG_permease-like"/>
</dbReference>
<keyword evidence="2" id="KW-0472">Membrane</keyword>
<feature type="domain" description="DUF3533" evidence="3">
    <location>
        <begin position="232"/>
        <end position="602"/>
    </location>
</feature>
<accession>A0A1X6MV36</accession>
<keyword evidence="2" id="KW-0812">Transmembrane</keyword>
<proteinExistence type="predicted"/>
<reference evidence="4 5" key="1">
    <citation type="submission" date="2017-04" db="EMBL/GenBank/DDBJ databases">
        <title>Genome Sequence of the Model Brown-Rot Fungus Postia placenta SB12.</title>
        <authorList>
            <consortium name="DOE Joint Genome Institute"/>
            <person name="Gaskell J."/>
            <person name="Kersten P."/>
            <person name="Larrondo L.F."/>
            <person name="Canessa P."/>
            <person name="Martinez D."/>
            <person name="Hibbett D."/>
            <person name="Schmoll M."/>
            <person name="Kubicek C.P."/>
            <person name="Martinez A.T."/>
            <person name="Yadav J."/>
            <person name="Master E."/>
            <person name="Magnuson J.K."/>
            <person name="James T."/>
            <person name="Yaver D."/>
            <person name="Berka R."/>
            <person name="Labutti K."/>
            <person name="Lipzen A."/>
            <person name="Aerts A."/>
            <person name="Barry K."/>
            <person name="Henrissat B."/>
            <person name="Blanchette R."/>
            <person name="Grigoriev I."/>
            <person name="Cullen D."/>
        </authorList>
    </citation>
    <scope>NUCLEOTIDE SEQUENCE [LARGE SCALE GENOMIC DNA]</scope>
    <source>
        <strain evidence="4 5">MAD-698-R-SB12</strain>
    </source>
</reference>
<dbReference type="RefSeq" id="XP_024336993.1">
    <property type="nucleotide sequence ID" value="XM_024488940.1"/>
</dbReference>
<dbReference type="AlphaFoldDB" id="A0A1X6MV36"/>
<name>A0A1X6MV36_9APHY</name>
<dbReference type="Pfam" id="PF12051">
    <property type="entry name" value="DUF3533"/>
    <property type="match status" value="1"/>
</dbReference>
<feature type="transmembrane region" description="Helical" evidence="2">
    <location>
        <begin position="522"/>
        <end position="542"/>
    </location>
</feature>
<dbReference type="GeneID" id="36333889"/>
<protein>
    <recommendedName>
        <fullName evidence="3">DUF3533 domain-containing protein</fullName>
    </recommendedName>
</protein>
<dbReference type="GO" id="GO:0016020">
    <property type="term" value="C:membrane"/>
    <property type="evidence" value="ECO:0007669"/>
    <property type="project" value="TreeGrafter"/>
</dbReference>
<organism evidence="4 5">
    <name type="scientific">Postia placenta MAD-698-R-SB12</name>
    <dbReference type="NCBI Taxonomy" id="670580"/>
    <lineage>
        <taxon>Eukaryota</taxon>
        <taxon>Fungi</taxon>
        <taxon>Dikarya</taxon>
        <taxon>Basidiomycota</taxon>
        <taxon>Agaricomycotina</taxon>
        <taxon>Agaricomycetes</taxon>
        <taxon>Polyporales</taxon>
        <taxon>Adustoporiaceae</taxon>
        <taxon>Rhodonia</taxon>
    </lineage>
</organism>
<dbReference type="OrthoDB" id="2140105at2759"/>
<dbReference type="InterPro" id="IPR022703">
    <property type="entry name" value="DUF3533"/>
</dbReference>
<feature type="transmembrane region" description="Helical" evidence="2">
    <location>
        <begin position="414"/>
        <end position="435"/>
    </location>
</feature>
<dbReference type="STRING" id="670580.A0A1X6MV36"/>
<evidence type="ECO:0000256" key="1">
    <source>
        <dbReference type="SAM" id="MobiDB-lite"/>
    </source>
</evidence>
<gene>
    <name evidence="4" type="ORF">POSPLADRAFT_1182654</name>
</gene>
<feature type="transmembrane region" description="Helical" evidence="2">
    <location>
        <begin position="226"/>
        <end position="244"/>
    </location>
</feature>
<feature type="transmembrane region" description="Helical" evidence="2">
    <location>
        <begin position="590"/>
        <end position="614"/>
    </location>
</feature>
<dbReference type="PANTHER" id="PTHR34814:SF1">
    <property type="entry name" value="NITROSOGUANIDINE RESISTANCE PROTEIN SNG1"/>
    <property type="match status" value="1"/>
</dbReference>
<evidence type="ECO:0000259" key="3">
    <source>
        <dbReference type="Pfam" id="PF12051"/>
    </source>
</evidence>
<evidence type="ECO:0000256" key="2">
    <source>
        <dbReference type="SAM" id="Phobius"/>
    </source>
</evidence>
<feature type="region of interest" description="Disordered" evidence="1">
    <location>
        <begin position="1"/>
        <end position="27"/>
    </location>
</feature>
<evidence type="ECO:0000313" key="5">
    <source>
        <dbReference type="Proteomes" id="UP000194127"/>
    </source>
</evidence>
<dbReference type="Proteomes" id="UP000194127">
    <property type="component" value="Unassembled WGS sequence"/>
</dbReference>
<keyword evidence="2" id="KW-1133">Transmembrane helix</keyword>
<sequence>MSWNDEGSEQMGRWQQPSVHPTDRMINPNCNVSNLRDGIGTDMPCTEELTVDDDVRMSKMCFLVVVSQSACPHPGFPRSVAGRGMTSMTPVSQDDRRLEGAISTSGYNVFSRACALMCMTCMSKQVETSMSKRISSRPLAMSGTEPTMAAHTGPQLSLASLDARQERAPEPFIEHKHERGPRQSFILPLHTMAAAATQTLYQYSWFSPGFARYRRAALRSYVLSNVANWIIMWISLAVVYGAYFKNNQLGKLPVYVVDFDGSTLGAQVVDAFRASLAQPNHFKLIFDAPFTSNAEVRHAVYDEKAWGAVVVNRGATDALQSALASGNASYDPASAIEVISEGARNALTANSHVVPNILAILAPVVTAAAENATAAFLSAHTDDPAALQTALRCPRCLATAYAYTQTDLRPADNASAFGAVLSGAIALIVFTFTVAGTSNTIGLAIGEHLNIPSTIVWRILNCLVAYLFISLSITGVQAAFGIPVTVPFGGRGFIILWILSGVEDADILAVLARLNFLTVSSFGYALEAIVTTFGIWINNWFLNFWVFWNSAAASYSAELMPGFYLYDLGFPLVHAIQGTSTIMYGTKSHLATNFGVLAAWTVGWAAAMSVATIVKKLVSSLVEITVVSMSAEKVWLILRVPILVHI</sequence>
<evidence type="ECO:0000313" key="4">
    <source>
        <dbReference type="EMBL" id="OSX60199.1"/>
    </source>
</evidence>
<keyword evidence="5" id="KW-1185">Reference proteome</keyword>